<evidence type="ECO:0000313" key="2">
    <source>
        <dbReference type="Proteomes" id="UP001262410"/>
    </source>
</evidence>
<protein>
    <submittedName>
        <fullName evidence="1">UDP-3-O-[3-hydroxymyristoyl] glucosamine N-acyltransferase</fullName>
    </submittedName>
</protein>
<gene>
    <name evidence="1" type="ORF">E9232_001735</name>
</gene>
<accession>A0ABU1JKU6</accession>
<name>A0ABU1JKU6_9PROT</name>
<evidence type="ECO:0000313" key="1">
    <source>
        <dbReference type="EMBL" id="MDR6289220.1"/>
    </source>
</evidence>
<dbReference type="RefSeq" id="WP_309793415.1">
    <property type="nucleotide sequence ID" value="NZ_JAVDPW010000003.1"/>
</dbReference>
<sequence length="100" mass="10997">MPAVKNVRYVTKREYPTMEDALYAAEGLTADYEERLQIAAELSGVSVDEVRAVADAQAAEMAKLSTMRMTSTVRSNSGSAVVVERRRTRTVVMPRSLTLA</sequence>
<dbReference type="Proteomes" id="UP001262410">
    <property type="component" value="Unassembled WGS sequence"/>
</dbReference>
<keyword evidence="2" id="KW-1185">Reference proteome</keyword>
<dbReference type="EMBL" id="JAVDPW010000003">
    <property type="protein sequence ID" value="MDR6289220.1"/>
    <property type="molecule type" value="Genomic_DNA"/>
</dbReference>
<reference evidence="1 2" key="1">
    <citation type="submission" date="2023-07" db="EMBL/GenBank/DDBJ databases">
        <title>Sorghum-associated microbial communities from plants grown in Nebraska, USA.</title>
        <authorList>
            <person name="Schachtman D."/>
        </authorList>
    </citation>
    <scope>NUCLEOTIDE SEQUENCE [LARGE SCALE GENOMIC DNA]</scope>
    <source>
        <strain evidence="1 2">584</strain>
    </source>
</reference>
<proteinExistence type="predicted"/>
<organism evidence="1 2">
    <name type="scientific">Inquilinus ginsengisoli</name>
    <dbReference type="NCBI Taxonomy" id="363840"/>
    <lineage>
        <taxon>Bacteria</taxon>
        <taxon>Pseudomonadati</taxon>
        <taxon>Pseudomonadota</taxon>
        <taxon>Alphaproteobacteria</taxon>
        <taxon>Rhodospirillales</taxon>
        <taxon>Rhodospirillaceae</taxon>
        <taxon>Inquilinus</taxon>
    </lineage>
</organism>
<comment type="caution">
    <text evidence="1">The sequence shown here is derived from an EMBL/GenBank/DDBJ whole genome shotgun (WGS) entry which is preliminary data.</text>
</comment>